<evidence type="ECO:0000259" key="5">
    <source>
        <dbReference type="Pfam" id="PF16845"/>
    </source>
</evidence>
<organism evidence="6 7">
    <name type="scientific">Lolium multiflorum</name>
    <name type="common">Italian ryegrass</name>
    <name type="synonym">Lolium perenne subsp. multiflorum</name>
    <dbReference type="NCBI Taxonomy" id="4521"/>
    <lineage>
        <taxon>Eukaryota</taxon>
        <taxon>Viridiplantae</taxon>
        <taxon>Streptophyta</taxon>
        <taxon>Embryophyta</taxon>
        <taxon>Tracheophyta</taxon>
        <taxon>Spermatophyta</taxon>
        <taxon>Magnoliopsida</taxon>
        <taxon>Liliopsida</taxon>
        <taxon>Poales</taxon>
        <taxon>Poaceae</taxon>
        <taxon>BOP clade</taxon>
        <taxon>Pooideae</taxon>
        <taxon>Poodae</taxon>
        <taxon>Poeae</taxon>
        <taxon>Poeae Chloroplast Group 2 (Poeae type)</taxon>
        <taxon>Loliodinae</taxon>
        <taxon>Loliinae</taxon>
        <taxon>Lolium</taxon>
    </lineage>
</organism>
<dbReference type="SUPFAM" id="SSF54403">
    <property type="entry name" value="Cystatin/monellin"/>
    <property type="match status" value="1"/>
</dbReference>
<evidence type="ECO:0000313" key="7">
    <source>
        <dbReference type="Proteomes" id="UP001231189"/>
    </source>
</evidence>
<gene>
    <name evidence="6" type="ORF">QYE76_005131</name>
</gene>
<protein>
    <recommendedName>
        <fullName evidence="5">Cystatin domain-containing protein</fullName>
    </recommendedName>
</protein>
<dbReference type="Proteomes" id="UP001231189">
    <property type="component" value="Unassembled WGS sequence"/>
</dbReference>
<evidence type="ECO:0000256" key="2">
    <source>
        <dbReference type="ARBA" id="ARBA00022690"/>
    </source>
</evidence>
<evidence type="ECO:0000256" key="4">
    <source>
        <dbReference type="ARBA" id="ARBA00022821"/>
    </source>
</evidence>
<evidence type="ECO:0000256" key="3">
    <source>
        <dbReference type="ARBA" id="ARBA00022704"/>
    </source>
</evidence>
<keyword evidence="7" id="KW-1185">Reference proteome</keyword>
<accession>A0AAD8RS11</accession>
<dbReference type="CDD" id="cd00042">
    <property type="entry name" value="CY"/>
    <property type="match status" value="1"/>
</dbReference>
<dbReference type="PANTHER" id="PTHR47116">
    <property type="entry name" value="PHLOEM FILAMENT PROTEIN"/>
    <property type="match status" value="1"/>
</dbReference>
<dbReference type="InterPro" id="IPR027214">
    <property type="entry name" value="Cystatin"/>
</dbReference>
<dbReference type="AlphaFoldDB" id="A0AAD8RS11"/>
<name>A0AAD8RS11_LOLMU</name>
<dbReference type="InterPro" id="IPR000010">
    <property type="entry name" value="Cystatin_dom"/>
</dbReference>
<proteinExistence type="inferred from homology"/>
<evidence type="ECO:0000313" key="6">
    <source>
        <dbReference type="EMBL" id="KAK1630816.1"/>
    </source>
</evidence>
<keyword evidence="3" id="KW-0789">Thiol protease inhibitor</keyword>
<dbReference type="InterPro" id="IPR046350">
    <property type="entry name" value="Cystatin_sf"/>
</dbReference>
<dbReference type="EMBL" id="JAUUTY010000005">
    <property type="protein sequence ID" value="KAK1630816.1"/>
    <property type="molecule type" value="Genomic_DNA"/>
</dbReference>
<dbReference type="GO" id="GO:0006952">
    <property type="term" value="P:defense response"/>
    <property type="evidence" value="ECO:0007669"/>
    <property type="project" value="UniProtKB-KW"/>
</dbReference>
<dbReference type="GO" id="GO:0004869">
    <property type="term" value="F:cysteine-type endopeptidase inhibitor activity"/>
    <property type="evidence" value="ECO:0007669"/>
    <property type="project" value="UniProtKB-KW"/>
</dbReference>
<dbReference type="Pfam" id="PF16845">
    <property type="entry name" value="SQAPI"/>
    <property type="match status" value="1"/>
</dbReference>
<evidence type="ECO:0000256" key="1">
    <source>
        <dbReference type="ARBA" id="ARBA00007233"/>
    </source>
</evidence>
<keyword evidence="2" id="KW-0646">Protease inhibitor</keyword>
<sequence>MSVPASLTGAVGAPRRSRLAVVVRAVRCHEQGGQESSRRAVVFGAAAVVTALTAAVSRPARAEAMAGGYVEMVVDDHVRDLGEWAVRQHNKESGEKDDVQFDKVVKAEGQVVNGMNYNLFIDCKDSRGTPGTYLAEVYEKVNRPGVQETLKLNEFVRLLKSS</sequence>
<comment type="caution">
    <text evidence="6">The sequence shown here is derived from an EMBL/GenBank/DDBJ whole genome shotgun (WGS) entry which is preliminary data.</text>
</comment>
<keyword evidence="4" id="KW-0611">Plant defense</keyword>
<dbReference type="Gene3D" id="3.10.450.10">
    <property type="match status" value="1"/>
</dbReference>
<comment type="similarity">
    <text evidence="1">Belongs to the cystatin family. Phytocystatin subfamily.</text>
</comment>
<feature type="domain" description="Cystatin" evidence="5">
    <location>
        <begin position="73"/>
        <end position="141"/>
    </location>
</feature>
<reference evidence="6" key="1">
    <citation type="submission" date="2023-07" db="EMBL/GenBank/DDBJ databases">
        <title>A chromosome-level genome assembly of Lolium multiflorum.</title>
        <authorList>
            <person name="Chen Y."/>
            <person name="Copetti D."/>
            <person name="Kolliker R."/>
            <person name="Studer B."/>
        </authorList>
    </citation>
    <scope>NUCLEOTIDE SEQUENCE</scope>
    <source>
        <strain evidence="6">02402/16</strain>
        <tissue evidence="6">Leaf</tissue>
    </source>
</reference>